<dbReference type="Pfam" id="PF22090">
    <property type="entry name" value="Gins51_C"/>
    <property type="match status" value="1"/>
</dbReference>
<dbReference type="InterPro" id="IPR054314">
    <property type="entry name" value="Gins51_C"/>
</dbReference>
<dbReference type="Gene3D" id="1.20.58.1030">
    <property type="match status" value="1"/>
</dbReference>
<reference evidence="3 4" key="1">
    <citation type="journal article" date="2013" name="Genome Announc.">
        <title>Genome of the haloarchaeon Natronomonas moolapensis, a neutrophilic member of a previously haloalkaliphilic genus.</title>
        <authorList>
            <person name="Dyall-Smith M.L."/>
            <person name="Pfeiffer F."/>
            <person name="Oberwinkler T."/>
            <person name="Klee K."/>
            <person name="Rampp M."/>
            <person name="Palm P."/>
            <person name="Gross K."/>
            <person name="Schuster S.C."/>
            <person name="Oesterhelt D."/>
        </authorList>
    </citation>
    <scope>NUCLEOTIDE SEQUENCE [LARGE SCALE GENOMIC DNA]</scope>
    <source>
        <strain evidence="4">DSM 18674 / JCM 14361 / 8.8.11</strain>
    </source>
</reference>
<evidence type="ECO:0000313" key="4">
    <source>
        <dbReference type="Proteomes" id="UP000011867"/>
    </source>
</evidence>
<gene>
    <name evidence="3" type="primary">ginS</name>
    <name evidence="3" type="ordered locus">Nmlp_1782</name>
</gene>
<keyword evidence="4" id="KW-1185">Reference proteome</keyword>
<feature type="region of interest" description="Disordered" evidence="1">
    <location>
        <begin position="125"/>
        <end position="295"/>
    </location>
</feature>
<feature type="compositionally biased region" description="Low complexity" evidence="1">
    <location>
        <begin position="185"/>
        <end position="198"/>
    </location>
</feature>
<dbReference type="eggNOG" id="arCOG00551">
    <property type="taxonomic scope" value="Archaea"/>
</dbReference>
<dbReference type="OrthoDB" id="157576at2157"/>
<evidence type="ECO:0000313" key="3">
    <source>
        <dbReference type="EMBL" id="CCQ35969.1"/>
    </source>
</evidence>
<feature type="domain" description="Gins51 C-terminal" evidence="2">
    <location>
        <begin position="287"/>
        <end position="332"/>
    </location>
</feature>
<dbReference type="HOGENOM" id="CLU_047666_0_0_2"/>
<name>M1XPJ9_NATM8</name>
<dbReference type="AlphaFoldDB" id="M1XPJ9"/>
<proteinExistence type="predicted"/>
<protein>
    <submittedName>
        <fullName evidence="3">DNA replication factor GINS</fullName>
    </submittedName>
</protein>
<feature type="compositionally biased region" description="Low complexity" evidence="1">
    <location>
        <begin position="232"/>
        <end position="257"/>
    </location>
</feature>
<dbReference type="STRING" id="268739.Nmlp_1782"/>
<dbReference type="Gene3D" id="3.40.5.50">
    <property type="match status" value="1"/>
</dbReference>
<dbReference type="Proteomes" id="UP000011867">
    <property type="component" value="Chromosome"/>
</dbReference>
<dbReference type="GeneID" id="14652987"/>
<evidence type="ECO:0000259" key="2">
    <source>
        <dbReference type="Pfam" id="PF22090"/>
    </source>
</evidence>
<dbReference type="EMBL" id="HF582854">
    <property type="protein sequence ID" value="CCQ35969.1"/>
    <property type="molecule type" value="Genomic_DNA"/>
</dbReference>
<dbReference type="CDD" id="cd11714">
    <property type="entry name" value="GINS_A_archaea"/>
    <property type="match status" value="1"/>
</dbReference>
<dbReference type="KEGG" id="nmo:Nmlp_1782"/>
<accession>M1XPJ9</accession>
<sequence length="332" mass="34169">MNLDELQSVQARERQSSDLQHLRSSFYKEVGEFIRERNEERARAVEDADDPFSEPEVRRLTDDIETAEGTVEAIYERRVGKVVKKASIAAAGMPVEDDGLTSEESALFESLVDRIEDNRERVLSVLDGDTPSVSCSVEETTPDDSDSVASEESIAGRSGPGAASRDPGAAPHDAEGVSAADLMGTAPPTDTETAATPEGSAGESPSTASEAGGDSPAVEAVPSGSPLSEAVPEPIGGSEGSPESGDAARAGTAAADGSPSAESVASGSADPPGSDTAGDVPGMPRTTVRITADVGEIVGADDRDYDLGTEDVVTLPEPNADVLVEKDAAERL</sequence>
<organism evidence="3 4">
    <name type="scientific">Natronomonas moolapensis (strain DSM 18674 / CECT 7526 / JCM 14361 / 8.8.11)</name>
    <dbReference type="NCBI Taxonomy" id="268739"/>
    <lineage>
        <taxon>Archaea</taxon>
        <taxon>Methanobacteriati</taxon>
        <taxon>Methanobacteriota</taxon>
        <taxon>Stenosarchaea group</taxon>
        <taxon>Halobacteria</taxon>
        <taxon>Halobacteriales</taxon>
        <taxon>Natronomonadaceae</taxon>
        <taxon>Natronomonas</taxon>
    </lineage>
</organism>
<evidence type="ECO:0000256" key="1">
    <source>
        <dbReference type="SAM" id="MobiDB-lite"/>
    </source>
</evidence>
<dbReference type="RefSeq" id="WP_015408799.1">
    <property type="nucleotide sequence ID" value="NC_020388.1"/>
</dbReference>